<evidence type="ECO:0000313" key="4">
    <source>
        <dbReference type="Proteomes" id="UP000325255"/>
    </source>
</evidence>
<evidence type="ECO:0000313" key="3">
    <source>
        <dbReference type="EMBL" id="KAA5614631.1"/>
    </source>
</evidence>
<gene>
    <name evidence="3" type="ORF">F1189_00430</name>
</gene>
<dbReference type="InterPro" id="IPR043129">
    <property type="entry name" value="ATPase_NBD"/>
</dbReference>
<organism evidence="3 4">
    <name type="scientific">Rhodovastum atsumiense</name>
    <dbReference type="NCBI Taxonomy" id="504468"/>
    <lineage>
        <taxon>Bacteria</taxon>
        <taxon>Pseudomonadati</taxon>
        <taxon>Pseudomonadota</taxon>
        <taxon>Alphaproteobacteria</taxon>
        <taxon>Acetobacterales</taxon>
        <taxon>Acetobacteraceae</taxon>
        <taxon>Rhodovastum</taxon>
    </lineage>
</organism>
<proteinExistence type="predicted"/>
<sequence length="369" mass="39227">MGRSMRKAPLRMVETSAHVLAGIARTPSPVFAALDLGTNNCRLLVGAPAGDGFRVLDSFSRIVRLGEGLHRTGRLSPDAMERAMAALHGCAARLARRPVRAVRAIATEACRRADNGAEFLDRVRKETGLAIDVITSREEAELALESCSPLLRSGGRRALLFDIGGGSTELAWVRLPDSGRPELIGYVSLPVGVVTLAERFAGSADDPSCFHAMVDDVADRLRPFESVHCIGHEIRQGGVRFLGTSGTVTTLAGIALDLPRYSRPAVDGAVLSRAAATSALDRLRTLGRAGLAAHPCVGPERADFVLPGCAIFAAIHALWPAPEIVVADRGLREGMLLRLIRGERGRGPRPCRGGLSPFPPPRGTLKARA</sequence>
<evidence type="ECO:0000259" key="2">
    <source>
        <dbReference type="Pfam" id="PF02541"/>
    </source>
</evidence>
<dbReference type="CDD" id="cd24054">
    <property type="entry name" value="ASKHA_NBD_AaPPX-GppA_MtPPX2-like"/>
    <property type="match status" value="1"/>
</dbReference>
<dbReference type="Gene3D" id="3.30.420.150">
    <property type="entry name" value="Exopolyphosphatase. Domain 2"/>
    <property type="match status" value="1"/>
</dbReference>
<dbReference type="InterPro" id="IPR050273">
    <property type="entry name" value="GppA/Ppx_hydrolase"/>
</dbReference>
<accession>A0A5M6J270</accession>
<dbReference type="OrthoDB" id="9793035at2"/>
<dbReference type="AlphaFoldDB" id="A0A5M6J270"/>
<dbReference type="PANTHER" id="PTHR30005">
    <property type="entry name" value="EXOPOLYPHOSPHATASE"/>
    <property type="match status" value="1"/>
</dbReference>
<dbReference type="SUPFAM" id="SSF53067">
    <property type="entry name" value="Actin-like ATPase domain"/>
    <property type="match status" value="2"/>
</dbReference>
<dbReference type="PANTHER" id="PTHR30005:SF0">
    <property type="entry name" value="RETROGRADE REGULATION PROTEIN 2"/>
    <property type="match status" value="1"/>
</dbReference>
<feature type="domain" description="Ppx/GppA phosphatase N-terminal" evidence="2">
    <location>
        <begin position="53"/>
        <end position="340"/>
    </location>
</feature>
<feature type="region of interest" description="Disordered" evidence="1">
    <location>
        <begin position="348"/>
        <end position="369"/>
    </location>
</feature>
<dbReference type="EMBL" id="VWPK01000001">
    <property type="protein sequence ID" value="KAA5614631.1"/>
    <property type="molecule type" value="Genomic_DNA"/>
</dbReference>
<evidence type="ECO:0000256" key="1">
    <source>
        <dbReference type="SAM" id="MobiDB-lite"/>
    </source>
</evidence>
<protein>
    <submittedName>
        <fullName evidence="3">Ppx/GppA family phosphatase</fullName>
    </submittedName>
</protein>
<keyword evidence="4" id="KW-1185">Reference proteome</keyword>
<reference evidence="3 4" key="1">
    <citation type="submission" date="2019-09" db="EMBL/GenBank/DDBJ databases">
        <title>Genome sequence of Rhodovastum atsumiense, a diverse member of the Acetobacteraceae family of non-sulfur purple photosynthetic bacteria.</title>
        <authorList>
            <person name="Meyer T."/>
            <person name="Kyndt J."/>
        </authorList>
    </citation>
    <scope>NUCLEOTIDE SEQUENCE [LARGE SCALE GENOMIC DNA]</scope>
    <source>
        <strain evidence="3 4">DSM 21279</strain>
    </source>
</reference>
<dbReference type="Gene3D" id="3.30.420.40">
    <property type="match status" value="1"/>
</dbReference>
<comment type="caution">
    <text evidence="3">The sequence shown here is derived from an EMBL/GenBank/DDBJ whole genome shotgun (WGS) entry which is preliminary data.</text>
</comment>
<dbReference type="Proteomes" id="UP000325255">
    <property type="component" value="Unassembled WGS sequence"/>
</dbReference>
<dbReference type="Pfam" id="PF02541">
    <property type="entry name" value="Ppx-GppA"/>
    <property type="match status" value="1"/>
</dbReference>
<name>A0A5M6J270_9PROT</name>
<dbReference type="InterPro" id="IPR003695">
    <property type="entry name" value="Ppx_GppA_N"/>
</dbReference>
<dbReference type="GO" id="GO:0016462">
    <property type="term" value="F:pyrophosphatase activity"/>
    <property type="evidence" value="ECO:0007669"/>
    <property type="project" value="TreeGrafter"/>
</dbReference>